<evidence type="ECO:0000313" key="10">
    <source>
        <dbReference type="Proteomes" id="UP000627538"/>
    </source>
</evidence>
<evidence type="ECO:0000256" key="1">
    <source>
        <dbReference type="ARBA" id="ARBA00007074"/>
    </source>
</evidence>
<dbReference type="SUPFAM" id="SSF54001">
    <property type="entry name" value="Cysteine proteinases"/>
    <property type="match status" value="1"/>
</dbReference>
<reference evidence="9 10" key="1">
    <citation type="submission" date="2020-08" db="EMBL/GenBank/DDBJ databases">
        <title>Winkia gen. nov., sp. nov., isolated from faeces of the Anser albifrons in China.</title>
        <authorList>
            <person name="Liu Q."/>
        </authorList>
    </citation>
    <scope>NUCLEOTIDE SEQUENCE [LARGE SCALE GENOMIC DNA]</scope>
    <source>
        <strain evidence="9 10">C62</strain>
    </source>
</reference>
<dbReference type="InterPro" id="IPR051794">
    <property type="entry name" value="PG_Endopeptidase_C40"/>
</dbReference>
<sequence length="606" mass="65034">MSLRMSRGVLSAVAALSLVATVGPLAHAEDATTQPPSAPTTQPAPEPTTSPGSAVPAESATPSETAPAEETGETAAPSEPSEAPASADASAPVSVPFTEGLALSVVPRSGPFSTAKHPTLSFGARTKVGWAWPQTGVMMPGDFTGDRRSDILLFFVEDGSVKIRLYQGTGSGGVTTVGVIGQGWNEFDYVSAADVTGDGRADLIGRKKNGELWLYPSGGMRFVDGQRIGWGWQGMRSLTAVPAPSWGMPSVMATDQAGRLYRYPFTNRSGRFGDPITYGLGWTNVSRIMPAGDVDANGQPDFYTTDSAGDFYLYQASNNGRAYTSYRMGNGWSIMPQIMAVPNTLGAGVYGIDTAGDLYWYPINTRAVAKPSPWLTPVTSIRKPGWTVTPQLGWNGTKVRVVRLALGQGAPLDASMTFTSSTRSAVVRFQQRAGLGGSGVVDRTTWGRMTGRDWWMDNWQAQPRVGVNASRAERVEAMIAFANLAKGAPYTWGGAGPWNDGFDCSGLALQAIYSAGYDPQPINVVSHAGPTYRTSKELYAHPKLERVPFSQRQRGDLVFWQGSGGIYHVAIYLGNNQIIEANYGYVRQRALYNWGQIAPYVKRVAH</sequence>
<evidence type="ECO:0000313" key="9">
    <source>
        <dbReference type="EMBL" id="MBD3690119.1"/>
    </source>
</evidence>
<evidence type="ECO:0000256" key="3">
    <source>
        <dbReference type="ARBA" id="ARBA00022729"/>
    </source>
</evidence>
<keyword evidence="3 7" id="KW-0732">Signal</keyword>
<comment type="similarity">
    <text evidence="1">Belongs to the peptidase C40 family.</text>
</comment>
<evidence type="ECO:0000256" key="5">
    <source>
        <dbReference type="ARBA" id="ARBA00022807"/>
    </source>
</evidence>
<dbReference type="SUPFAM" id="SSF69318">
    <property type="entry name" value="Integrin alpha N-terminal domain"/>
    <property type="match status" value="1"/>
</dbReference>
<dbReference type="PROSITE" id="PS51935">
    <property type="entry name" value="NLPC_P60"/>
    <property type="match status" value="1"/>
</dbReference>
<dbReference type="InterPro" id="IPR036366">
    <property type="entry name" value="PGBDSf"/>
</dbReference>
<feature type="signal peptide" evidence="7">
    <location>
        <begin position="1"/>
        <end position="28"/>
    </location>
</feature>
<evidence type="ECO:0000256" key="6">
    <source>
        <dbReference type="SAM" id="MobiDB-lite"/>
    </source>
</evidence>
<keyword evidence="5" id="KW-0788">Thiol protease</keyword>
<dbReference type="SUPFAM" id="SSF47090">
    <property type="entry name" value="PGBD-like"/>
    <property type="match status" value="1"/>
</dbReference>
<evidence type="ECO:0000256" key="4">
    <source>
        <dbReference type="ARBA" id="ARBA00022801"/>
    </source>
</evidence>
<dbReference type="InterPro" id="IPR038765">
    <property type="entry name" value="Papain-like_cys_pep_sf"/>
</dbReference>
<keyword evidence="10" id="KW-1185">Reference proteome</keyword>
<accession>A0A8I0GAF7</accession>
<dbReference type="GO" id="GO:0006508">
    <property type="term" value="P:proteolysis"/>
    <property type="evidence" value="ECO:0007669"/>
    <property type="project" value="UniProtKB-KW"/>
</dbReference>
<keyword evidence="4" id="KW-0378">Hydrolase</keyword>
<organism evidence="9 10">
    <name type="scientific">Nanchangia anserum</name>
    <dbReference type="NCBI Taxonomy" id="2692125"/>
    <lineage>
        <taxon>Bacteria</taxon>
        <taxon>Bacillati</taxon>
        <taxon>Actinomycetota</taxon>
        <taxon>Actinomycetes</taxon>
        <taxon>Actinomycetales</taxon>
        <taxon>Actinomycetaceae</taxon>
        <taxon>Nanchangia</taxon>
    </lineage>
</organism>
<feature type="region of interest" description="Disordered" evidence="6">
    <location>
        <begin position="29"/>
        <end position="92"/>
    </location>
</feature>
<name>A0A8I0GAF7_9ACTO</name>
<gene>
    <name evidence="9" type="ORF">H8R10_07760</name>
</gene>
<comment type="caution">
    <text evidence="9">The sequence shown here is derived from an EMBL/GenBank/DDBJ whole genome shotgun (WGS) entry which is preliminary data.</text>
</comment>
<dbReference type="Pfam" id="PF00877">
    <property type="entry name" value="NLPC_P60"/>
    <property type="match status" value="1"/>
</dbReference>
<dbReference type="Proteomes" id="UP000627538">
    <property type="component" value="Unassembled WGS sequence"/>
</dbReference>
<dbReference type="Pfam" id="PF13517">
    <property type="entry name" value="FG-GAP_3"/>
    <property type="match status" value="1"/>
</dbReference>
<dbReference type="Pfam" id="PF01471">
    <property type="entry name" value="PG_binding_1"/>
    <property type="match status" value="1"/>
</dbReference>
<dbReference type="InterPro" id="IPR002477">
    <property type="entry name" value="Peptidoglycan-bd-like"/>
</dbReference>
<dbReference type="Gene3D" id="1.10.101.10">
    <property type="entry name" value="PGBD-like superfamily/PGBD"/>
    <property type="match status" value="1"/>
</dbReference>
<dbReference type="InterPro" id="IPR028994">
    <property type="entry name" value="Integrin_alpha_N"/>
</dbReference>
<dbReference type="PANTHER" id="PTHR47359">
    <property type="entry name" value="PEPTIDOGLYCAN DL-ENDOPEPTIDASE CWLO"/>
    <property type="match status" value="1"/>
</dbReference>
<keyword evidence="2" id="KW-0645">Protease</keyword>
<dbReference type="EMBL" id="JACRUO010000002">
    <property type="protein sequence ID" value="MBD3690119.1"/>
    <property type="molecule type" value="Genomic_DNA"/>
</dbReference>
<dbReference type="RefSeq" id="WP_191072213.1">
    <property type="nucleotide sequence ID" value="NZ_CP060506.1"/>
</dbReference>
<dbReference type="Gene3D" id="3.90.1720.10">
    <property type="entry name" value="endopeptidase domain like (from Nostoc punctiforme)"/>
    <property type="match status" value="1"/>
</dbReference>
<dbReference type="InterPro" id="IPR036365">
    <property type="entry name" value="PGBD-like_sf"/>
</dbReference>
<dbReference type="InterPro" id="IPR013517">
    <property type="entry name" value="FG-GAP"/>
</dbReference>
<dbReference type="GO" id="GO:0008234">
    <property type="term" value="F:cysteine-type peptidase activity"/>
    <property type="evidence" value="ECO:0007669"/>
    <property type="project" value="UniProtKB-KW"/>
</dbReference>
<evidence type="ECO:0000259" key="8">
    <source>
        <dbReference type="PROSITE" id="PS51935"/>
    </source>
</evidence>
<dbReference type="InterPro" id="IPR000064">
    <property type="entry name" value="NLP_P60_dom"/>
</dbReference>
<feature type="chain" id="PRO_5034188435" evidence="7">
    <location>
        <begin position="29"/>
        <end position="606"/>
    </location>
</feature>
<feature type="compositionally biased region" description="Low complexity" evidence="6">
    <location>
        <begin position="49"/>
        <end position="92"/>
    </location>
</feature>
<feature type="domain" description="NlpC/P60" evidence="8">
    <location>
        <begin position="472"/>
        <end position="606"/>
    </location>
</feature>
<feature type="compositionally biased region" description="Pro residues" evidence="6">
    <location>
        <begin position="36"/>
        <end position="48"/>
    </location>
</feature>
<protein>
    <submittedName>
        <fullName evidence="9">C40 family peptidase</fullName>
    </submittedName>
</protein>
<proteinExistence type="inferred from homology"/>
<evidence type="ECO:0000256" key="7">
    <source>
        <dbReference type="SAM" id="SignalP"/>
    </source>
</evidence>
<dbReference type="AlphaFoldDB" id="A0A8I0GAF7"/>
<evidence type="ECO:0000256" key="2">
    <source>
        <dbReference type="ARBA" id="ARBA00022670"/>
    </source>
</evidence>
<dbReference type="PANTHER" id="PTHR47359:SF3">
    <property type="entry name" value="NLP_P60 DOMAIN-CONTAINING PROTEIN-RELATED"/>
    <property type="match status" value="1"/>
</dbReference>